<keyword evidence="2" id="KW-1185">Reference proteome</keyword>
<sequence>MGCGYTKDHPKNADLIKLKKKYEADGIKSANLLHIWVVGASKTKSLQLAEKISTHQNYLLLTEDILLQKELAAESERASIVKEILDDKGVICPGIILDLVVECILERLDEIKGVVYHGIPRDREQALHLQRLVGPVSLVIYCELKGESLRAAMTEEGEEPFIIRHKVNQFEKSVLQISKHKTTMTVDGEKDANDLINECLEMIEKIATDA</sequence>
<proteinExistence type="predicted"/>
<protein>
    <submittedName>
        <fullName evidence="1">Adenylate kinase</fullName>
    </submittedName>
</protein>
<evidence type="ECO:0000313" key="1">
    <source>
        <dbReference type="EMBL" id="BES89273.1"/>
    </source>
</evidence>
<dbReference type="Pfam" id="PF00406">
    <property type="entry name" value="ADK"/>
    <property type="match status" value="1"/>
</dbReference>
<dbReference type="Proteomes" id="UP001307889">
    <property type="component" value="Chromosome 1"/>
</dbReference>
<reference evidence="1 2" key="1">
    <citation type="submission" date="2023-09" db="EMBL/GenBank/DDBJ databases">
        <title>Nesidiocoris tenuis whole genome shotgun sequence.</title>
        <authorList>
            <person name="Shibata T."/>
            <person name="Shimoda M."/>
            <person name="Kobayashi T."/>
            <person name="Uehara T."/>
        </authorList>
    </citation>
    <scope>NUCLEOTIDE SEQUENCE [LARGE SCALE GENOMIC DNA]</scope>
    <source>
        <strain evidence="1 2">Japan</strain>
    </source>
</reference>
<name>A0ABN7AB79_9HEMI</name>
<dbReference type="InterPro" id="IPR027417">
    <property type="entry name" value="P-loop_NTPase"/>
</dbReference>
<gene>
    <name evidence="1" type="ORF">NTJ_02080</name>
</gene>
<keyword evidence="1" id="KW-0418">Kinase</keyword>
<dbReference type="SUPFAM" id="SSF52540">
    <property type="entry name" value="P-loop containing nucleoside triphosphate hydrolases"/>
    <property type="match status" value="1"/>
</dbReference>
<accession>A0ABN7AB79</accession>
<dbReference type="Gene3D" id="3.40.50.300">
    <property type="entry name" value="P-loop containing nucleotide triphosphate hydrolases"/>
    <property type="match status" value="1"/>
</dbReference>
<evidence type="ECO:0000313" key="2">
    <source>
        <dbReference type="Proteomes" id="UP001307889"/>
    </source>
</evidence>
<organism evidence="1 2">
    <name type="scientific">Nesidiocoris tenuis</name>
    <dbReference type="NCBI Taxonomy" id="355587"/>
    <lineage>
        <taxon>Eukaryota</taxon>
        <taxon>Metazoa</taxon>
        <taxon>Ecdysozoa</taxon>
        <taxon>Arthropoda</taxon>
        <taxon>Hexapoda</taxon>
        <taxon>Insecta</taxon>
        <taxon>Pterygota</taxon>
        <taxon>Neoptera</taxon>
        <taxon>Paraneoptera</taxon>
        <taxon>Hemiptera</taxon>
        <taxon>Heteroptera</taxon>
        <taxon>Panheteroptera</taxon>
        <taxon>Cimicomorpha</taxon>
        <taxon>Miridae</taxon>
        <taxon>Dicyphina</taxon>
        <taxon>Nesidiocoris</taxon>
    </lineage>
</organism>
<dbReference type="EMBL" id="AP028909">
    <property type="protein sequence ID" value="BES89273.1"/>
    <property type="molecule type" value="Genomic_DNA"/>
</dbReference>
<dbReference type="GO" id="GO:0016301">
    <property type="term" value="F:kinase activity"/>
    <property type="evidence" value="ECO:0007669"/>
    <property type="project" value="UniProtKB-KW"/>
</dbReference>
<keyword evidence="1" id="KW-0808">Transferase</keyword>